<dbReference type="Proteomes" id="UP001431572">
    <property type="component" value="Chromosome 2"/>
</dbReference>
<keyword evidence="2 3" id="KW-0456">Lyase</keyword>
<evidence type="ECO:0000256" key="3">
    <source>
        <dbReference type="HAMAP-Rule" id="MF_01660"/>
    </source>
</evidence>
<dbReference type="HAMAP" id="MF_01660">
    <property type="entry name" value="MenH"/>
    <property type="match status" value="1"/>
</dbReference>
<dbReference type="GO" id="GO:0070205">
    <property type="term" value="F:2-succinyl-6-hydroxy-2,4-cyclohexadiene-1-carboxylate synthase activity"/>
    <property type="evidence" value="ECO:0007669"/>
    <property type="project" value="UniProtKB-UniRule"/>
</dbReference>
<comment type="similarity">
    <text evidence="3">Belongs to the AB hydrolase superfamily. MenH family.</text>
</comment>
<evidence type="ECO:0000259" key="4">
    <source>
        <dbReference type="Pfam" id="PF00561"/>
    </source>
</evidence>
<evidence type="ECO:0000256" key="1">
    <source>
        <dbReference type="ARBA" id="ARBA00022428"/>
    </source>
</evidence>
<dbReference type="PANTHER" id="PTHR42916">
    <property type="entry name" value="2-SUCCINYL-5-ENOLPYRUVYL-6-HYDROXY-3-CYCLOHEXENE-1-CARBOXYLATE SYNTHASE"/>
    <property type="match status" value="1"/>
</dbReference>
<dbReference type="EMBL" id="JACATZ010000003">
    <property type="protein sequence ID" value="NWJ48093.1"/>
    <property type="molecule type" value="Genomic_DNA"/>
</dbReference>
<keyword evidence="1 3" id="KW-0474">Menaquinone biosynthesis</keyword>
<dbReference type="SUPFAM" id="SSF53474">
    <property type="entry name" value="alpha/beta-Hydrolases"/>
    <property type="match status" value="1"/>
</dbReference>
<dbReference type="RefSeq" id="WP_341469938.1">
    <property type="nucleotide sequence ID" value="NZ_CP128400.1"/>
</dbReference>
<comment type="pathway">
    <text evidence="3">Quinol/quinone metabolism; menaquinone biosynthesis.</text>
</comment>
<sequence length="265" mass="29088">MEQALAYNYRREGHSTTLALLHGFTGSAASWNPHIVAFSDVADVLAVDAPGHGNSPAPADPALYSLPHTTEAFLKLLDILNLSRVVLLGYSMGGRQALHIATTAPERLEKLVLESATPGIIDPAERVARRESDGKLADFMEREGLETFVNHWENIPLFASQKQLSLTVRAAQRVQRLQNNPVGLTNSLRGAGTGTQEPLHAKLKKLQIPALLIAGELDLKFCAIAQQMHELIPQSHLEIVQEAGHTVHLEKPDEFDRLVLDFLKI</sequence>
<comment type="subunit">
    <text evidence="3">Monomer.</text>
</comment>
<feature type="domain" description="AB hydrolase-1" evidence="4">
    <location>
        <begin position="18"/>
        <end position="252"/>
    </location>
</feature>
<evidence type="ECO:0000313" key="5">
    <source>
        <dbReference type="EMBL" id="NWJ48093.1"/>
    </source>
</evidence>
<dbReference type="InterPro" id="IPR000073">
    <property type="entry name" value="AB_hydrolase_1"/>
</dbReference>
<dbReference type="Gene3D" id="3.40.50.1820">
    <property type="entry name" value="alpha/beta hydrolase"/>
    <property type="match status" value="1"/>
</dbReference>
<dbReference type="PRINTS" id="PR00412">
    <property type="entry name" value="EPOXHYDRLASE"/>
</dbReference>
<keyword evidence="8" id="KW-1185">Reference proteome</keyword>
<dbReference type="InterPro" id="IPR000639">
    <property type="entry name" value="Epox_hydrolase-like"/>
</dbReference>
<accession>A0A8T7M7W0</accession>
<dbReference type="PRINTS" id="PR00111">
    <property type="entry name" value="ABHYDROLASE"/>
</dbReference>
<reference evidence="6" key="2">
    <citation type="journal article" date="2024" name="Nature">
        <title>Anoxygenic phototroph of the Chloroflexota uses a type I reaction centre.</title>
        <authorList>
            <person name="Tsuji J.M."/>
            <person name="Shaw N.A."/>
            <person name="Nagashima S."/>
            <person name="Venkiteswaran J.J."/>
            <person name="Schiff S.L."/>
            <person name="Watanabe T."/>
            <person name="Fukui M."/>
            <person name="Hanada S."/>
            <person name="Tank M."/>
            <person name="Neufeld J.D."/>
        </authorList>
    </citation>
    <scope>NUCLEOTIDE SEQUENCE</scope>
    <source>
        <strain evidence="6">L227-S17</strain>
    </source>
</reference>
<dbReference type="AlphaFoldDB" id="A0A8T7M7W0"/>
<dbReference type="EC" id="4.2.99.20" evidence="3"/>
<comment type="function">
    <text evidence="3">Catalyzes a proton abstraction reaction that results in 2,5-elimination of pyruvate from 2-succinyl-5-enolpyruvyl-6-hydroxy-3-cyclohexene-1-carboxylate (SEPHCHC) and the formation of 2-succinyl-6-hydroxy-2,4-cyclohexadiene-1-carboxylate (SHCHC).</text>
</comment>
<evidence type="ECO:0000256" key="2">
    <source>
        <dbReference type="ARBA" id="ARBA00023239"/>
    </source>
</evidence>
<dbReference type="InterPro" id="IPR029058">
    <property type="entry name" value="AB_hydrolase_fold"/>
</dbReference>
<dbReference type="InterPro" id="IPR022485">
    <property type="entry name" value="SHCHC_synthase_MenH"/>
</dbReference>
<dbReference type="PANTHER" id="PTHR42916:SF1">
    <property type="entry name" value="PROTEIN PHYLLO, CHLOROPLASTIC"/>
    <property type="match status" value="1"/>
</dbReference>
<dbReference type="Proteomes" id="UP000521676">
    <property type="component" value="Unassembled WGS sequence"/>
</dbReference>
<dbReference type="NCBIfam" id="TIGR03695">
    <property type="entry name" value="menH_SHCHC"/>
    <property type="match status" value="1"/>
</dbReference>
<gene>
    <name evidence="3 5" type="primary">menH</name>
    <name evidence="5" type="ORF">HXX08_19735</name>
    <name evidence="6" type="ORF">OZ401_003629</name>
</gene>
<evidence type="ECO:0000313" key="7">
    <source>
        <dbReference type="Proteomes" id="UP000521676"/>
    </source>
</evidence>
<dbReference type="GO" id="GO:0009234">
    <property type="term" value="P:menaquinone biosynthetic process"/>
    <property type="evidence" value="ECO:0007669"/>
    <property type="project" value="UniProtKB-UniRule"/>
</dbReference>
<reference evidence="5 7" key="1">
    <citation type="submission" date="2020-06" db="EMBL/GenBank/DDBJ databases">
        <title>Anoxygenic phototrophic Chloroflexota member uses a Type I reaction center.</title>
        <authorList>
            <person name="Tsuji J.M."/>
            <person name="Shaw N.A."/>
            <person name="Nagashima S."/>
            <person name="Venkiteswaran J."/>
            <person name="Schiff S.L."/>
            <person name="Hanada S."/>
            <person name="Tank M."/>
            <person name="Neufeld J.D."/>
        </authorList>
    </citation>
    <scope>NUCLEOTIDE SEQUENCE [LARGE SCALE GENOMIC DNA]</scope>
    <source>
        <strain evidence="5">L227-S17</strain>
    </source>
</reference>
<proteinExistence type="inferred from homology"/>
<comment type="pathway">
    <text evidence="3">Quinol/quinone metabolism; 1,4-dihydroxy-2-naphthoate biosynthesis; 1,4-dihydroxy-2-naphthoate from chorismate: step 3/7.</text>
</comment>
<evidence type="ECO:0000313" key="6">
    <source>
        <dbReference type="EMBL" id="WJW68034.1"/>
    </source>
</evidence>
<dbReference type="Pfam" id="PF00561">
    <property type="entry name" value="Abhydrolase_1"/>
    <property type="match status" value="1"/>
</dbReference>
<dbReference type="EMBL" id="CP128400">
    <property type="protein sequence ID" value="WJW68034.1"/>
    <property type="molecule type" value="Genomic_DNA"/>
</dbReference>
<evidence type="ECO:0000313" key="8">
    <source>
        <dbReference type="Proteomes" id="UP001431572"/>
    </source>
</evidence>
<comment type="catalytic activity">
    <reaction evidence="3">
        <text>5-enolpyruvoyl-6-hydroxy-2-succinyl-cyclohex-3-ene-1-carboxylate = (1R,6R)-6-hydroxy-2-succinyl-cyclohexa-2,4-diene-1-carboxylate + pyruvate</text>
        <dbReference type="Rhea" id="RHEA:25597"/>
        <dbReference type="ChEBI" id="CHEBI:15361"/>
        <dbReference type="ChEBI" id="CHEBI:58689"/>
        <dbReference type="ChEBI" id="CHEBI:58818"/>
        <dbReference type="EC" id="4.2.99.20"/>
    </reaction>
</comment>
<organism evidence="5 7">
    <name type="scientific">Candidatus Chlorohelix allophototropha</name>
    <dbReference type="NCBI Taxonomy" id="3003348"/>
    <lineage>
        <taxon>Bacteria</taxon>
        <taxon>Bacillati</taxon>
        <taxon>Chloroflexota</taxon>
        <taxon>Chloroflexia</taxon>
        <taxon>Candidatus Chloroheliales</taxon>
        <taxon>Candidatus Chloroheliaceae</taxon>
        <taxon>Candidatus Chlorohelix</taxon>
    </lineage>
</organism>
<protein>
    <recommendedName>
        <fullName evidence="3">Putative 2-succinyl-6-hydroxy-2,4-cyclohexadiene-1-carboxylate synthase</fullName>
        <shortName evidence="3">SHCHC synthase</shortName>
        <ecNumber evidence="3">4.2.99.20</ecNumber>
    </recommendedName>
</protein>
<name>A0A8T7M7W0_9CHLR</name>